<dbReference type="EMBL" id="JAPTMY010000008">
    <property type="protein sequence ID" value="MCZ0857420.1"/>
    <property type="molecule type" value="Genomic_DNA"/>
</dbReference>
<dbReference type="InterPro" id="IPR014031">
    <property type="entry name" value="Ketoacyl_synth_C"/>
</dbReference>
<dbReference type="SUPFAM" id="SSF53901">
    <property type="entry name" value="Thiolase-like"/>
    <property type="match status" value="2"/>
</dbReference>
<dbReference type="RefSeq" id="WP_268917015.1">
    <property type="nucleotide sequence ID" value="NZ_JAPTMY010000008.1"/>
</dbReference>
<evidence type="ECO:0000256" key="1">
    <source>
        <dbReference type="ARBA" id="ARBA00008467"/>
    </source>
</evidence>
<keyword evidence="6" id="KW-1185">Reference proteome</keyword>
<dbReference type="InterPro" id="IPR000794">
    <property type="entry name" value="Beta-ketoacyl_synthase"/>
</dbReference>
<dbReference type="Proteomes" id="UP001072034">
    <property type="component" value="Unassembled WGS sequence"/>
</dbReference>
<dbReference type="PANTHER" id="PTHR11712:SF336">
    <property type="entry name" value="3-OXOACYL-[ACYL-CARRIER-PROTEIN] SYNTHASE, MITOCHONDRIAL"/>
    <property type="match status" value="1"/>
</dbReference>
<dbReference type="InterPro" id="IPR020841">
    <property type="entry name" value="PKS_Beta-ketoAc_synthase_dom"/>
</dbReference>
<protein>
    <submittedName>
        <fullName evidence="5">Beta-ketoacyl-[acyl-carrier-protein] synthase family protein</fullName>
    </submittedName>
</protein>
<dbReference type="Pfam" id="PF02801">
    <property type="entry name" value="Ketoacyl-synt_C"/>
    <property type="match status" value="1"/>
</dbReference>
<dbReference type="Pfam" id="PF00109">
    <property type="entry name" value="ketoacyl-synt"/>
    <property type="match status" value="1"/>
</dbReference>
<name>A0ABT4I6R8_9ACTO</name>
<feature type="domain" description="Ketosynthase family 3 (KS3)" evidence="4">
    <location>
        <begin position="28"/>
        <end position="435"/>
    </location>
</feature>
<evidence type="ECO:0000313" key="6">
    <source>
        <dbReference type="Proteomes" id="UP001072034"/>
    </source>
</evidence>
<dbReference type="NCBIfam" id="NF005589">
    <property type="entry name" value="PRK07314.1"/>
    <property type="match status" value="1"/>
</dbReference>
<dbReference type="Gene3D" id="3.40.47.10">
    <property type="match status" value="1"/>
</dbReference>
<reference evidence="5" key="1">
    <citation type="submission" date="2022-10" db="EMBL/GenBank/DDBJ databases">
        <title>Genome sequence of Actinomyces israelii ATCC 10048.</title>
        <authorList>
            <person name="Watt R.M."/>
            <person name="Tong W.M."/>
        </authorList>
    </citation>
    <scope>NUCLEOTIDE SEQUENCE</scope>
    <source>
        <strain evidence="5">ATCC 10048</strain>
    </source>
</reference>
<evidence type="ECO:0000256" key="3">
    <source>
        <dbReference type="RuleBase" id="RU003694"/>
    </source>
</evidence>
<dbReference type="InterPro" id="IPR014030">
    <property type="entry name" value="Ketoacyl_synth_N"/>
</dbReference>
<dbReference type="InterPro" id="IPR016039">
    <property type="entry name" value="Thiolase-like"/>
</dbReference>
<gene>
    <name evidence="5" type="ORF">OHJ16_05100</name>
</gene>
<comment type="caution">
    <text evidence="5">The sequence shown here is derived from an EMBL/GenBank/DDBJ whole genome shotgun (WGS) entry which is preliminary data.</text>
</comment>
<dbReference type="CDD" id="cd00834">
    <property type="entry name" value="KAS_I_II"/>
    <property type="match status" value="1"/>
</dbReference>
<proteinExistence type="inferred from homology"/>
<keyword evidence="2 3" id="KW-0808">Transferase</keyword>
<dbReference type="SMART" id="SM00825">
    <property type="entry name" value="PKS_KS"/>
    <property type="match status" value="1"/>
</dbReference>
<sequence>MGLSAAISASLAREFLAVSPEGGAELDPRMAVVTGLGTTNPLGGDVASTWSALRRSRCAVRRLNGSWTQGFELPAMIAAPLAADPAQQLSPKELRRLDRASQCALLAAREAWVQAGSPRVRGERLAVSIAPGMGPVLSVMEAWDALRERGPRRVAPTAVPALMPNAPAASVGIELGARAGIHSPAAACASGAEAIAHGADLIALGRADVVVAGGTDAALHPMTVAAFAAMRALSTRNDEPEAASRPFAADRDGFVLGEGAGVLVLESVAHATARGARILAVLAGAAVTADAFDTARPEPSGTQQERALRLALERAGTRADQIGLVNAHATSTPIGDQVEAEVLARTLPGAPVSATKSASGHLLGGAGALAAVLTVMALRDGWMPPTLQPGGIDPAIAGLGLDVVGPQGRQAPGLETAVSTSFGFGGHNVALVFAR</sequence>
<accession>A0ABT4I6R8</accession>
<dbReference type="PANTHER" id="PTHR11712">
    <property type="entry name" value="POLYKETIDE SYNTHASE-RELATED"/>
    <property type="match status" value="1"/>
</dbReference>
<comment type="similarity">
    <text evidence="1 3">Belongs to the thiolase-like superfamily. Beta-ketoacyl-ACP synthases family.</text>
</comment>
<organism evidence="5 6">
    <name type="scientific">Actinomyces israelii</name>
    <dbReference type="NCBI Taxonomy" id="1659"/>
    <lineage>
        <taxon>Bacteria</taxon>
        <taxon>Bacillati</taxon>
        <taxon>Actinomycetota</taxon>
        <taxon>Actinomycetes</taxon>
        <taxon>Actinomycetales</taxon>
        <taxon>Actinomycetaceae</taxon>
        <taxon>Actinomyces</taxon>
    </lineage>
</organism>
<evidence type="ECO:0000259" key="4">
    <source>
        <dbReference type="PROSITE" id="PS52004"/>
    </source>
</evidence>
<evidence type="ECO:0000313" key="5">
    <source>
        <dbReference type="EMBL" id="MCZ0857420.1"/>
    </source>
</evidence>
<dbReference type="PROSITE" id="PS52004">
    <property type="entry name" value="KS3_2"/>
    <property type="match status" value="1"/>
</dbReference>
<evidence type="ECO:0000256" key="2">
    <source>
        <dbReference type="ARBA" id="ARBA00022679"/>
    </source>
</evidence>